<evidence type="ECO:0000256" key="4">
    <source>
        <dbReference type="ARBA" id="ARBA00003889"/>
    </source>
</evidence>
<dbReference type="OrthoDB" id="2138860at2759"/>
<evidence type="ECO:0000256" key="5">
    <source>
        <dbReference type="ARBA" id="ARBA00004692"/>
    </source>
</evidence>
<keyword evidence="13" id="KW-0418">Kinase</keyword>
<comment type="catalytic activity">
    <reaction evidence="2">
        <text>adenosylcob(III)inamide phosphate + GTP + H(+) = adenosylcob(III)inamide-GDP + diphosphate</text>
        <dbReference type="Rhea" id="RHEA:22712"/>
        <dbReference type="ChEBI" id="CHEBI:15378"/>
        <dbReference type="ChEBI" id="CHEBI:33019"/>
        <dbReference type="ChEBI" id="CHEBI:37565"/>
        <dbReference type="ChEBI" id="CHEBI:58502"/>
        <dbReference type="ChEBI" id="CHEBI:60487"/>
        <dbReference type="EC" id="2.7.7.62"/>
    </reaction>
</comment>
<dbReference type="InterPro" id="IPR027417">
    <property type="entry name" value="P-loop_NTPase"/>
</dbReference>
<dbReference type="PANTHER" id="PTHR34848:SF1">
    <property type="entry name" value="BIFUNCTIONAL ADENOSYLCOBALAMIN BIOSYNTHESIS PROTEIN COBU"/>
    <property type="match status" value="1"/>
</dbReference>
<reference evidence="18 19" key="1">
    <citation type="journal article" date="2019" name="Sci. Rep.">
        <title>Comparative genomics of chytrid fungi reveal insights into the obligate biotrophic and pathogenic lifestyle of Synchytrium endobioticum.</title>
        <authorList>
            <person name="van de Vossenberg B.T.L.H."/>
            <person name="Warris S."/>
            <person name="Nguyen H.D.T."/>
            <person name="van Gent-Pelzer M.P.E."/>
            <person name="Joly D.L."/>
            <person name="van de Geest H.C."/>
            <person name="Bonants P.J.M."/>
            <person name="Smith D.S."/>
            <person name="Levesque C.A."/>
            <person name="van der Lee T.A.J."/>
        </authorList>
    </citation>
    <scope>NUCLEOTIDE SEQUENCE [LARGE SCALE GENOMIC DNA]</scope>
    <source>
        <strain evidence="18 19">CBS 675.73</strain>
    </source>
</reference>
<evidence type="ECO:0000256" key="11">
    <source>
        <dbReference type="ARBA" id="ARBA00022679"/>
    </source>
</evidence>
<keyword evidence="10" id="KW-0169">Cobalamin biosynthesis</keyword>
<evidence type="ECO:0000256" key="15">
    <source>
        <dbReference type="ARBA" id="ARBA00023134"/>
    </source>
</evidence>
<dbReference type="EMBL" id="QEAP01000075">
    <property type="protein sequence ID" value="TPX75600.1"/>
    <property type="molecule type" value="Genomic_DNA"/>
</dbReference>
<keyword evidence="11" id="KW-0808">Transferase</keyword>
<evidence type="ECO:0000256" key="16">
    <source>
        <dbReference type="ARBA" id="ARBA00029570"/>
    </source>
</evidence>
<dbReference type="InterPro" id="IPR003203">
    <property type="entry name" value="CobU/CobP"/>
</dbReference>
<dbReference type="Gene3D" id="3.40.50.300">
    <property type="entry name" value="P-loop containing nucleotide triphosphate hydrolases"/>
    <property type="match status" value="2"/>
</dbReference>
<dbReference type="Proteomes" id="UP000320333">
    <property type="component" value="Unassembled WGS sequence"/>
</dbReference>
<keyword evidence="12" id="KW-0547">Nucleotide-binding</keyword>
<evidence type="ECO:0000256" key="2">
    <source>
        <dbReference type="ARBA" id="ARBA00000711"/>
    </source>
</evidence>
<dbReference type="GO" id="GO:0005524">
    <property type="term" value="F:ATP binding"/>
    <property type="evidence" value="ECO:0007669"/>
    <property type="project" value="UniProtKB-KW"/>
</dbReference>
<dbReference type="GO" id="GO:0043752">
    <property type="term" value="F:adenosylcobinamide kinase activity"/>
    <property type="evidence" value="ECO:0007669"/>
    <property type="project" value="UniProtKB-EC"/>
</dbReference>
<dbReference type="EC" id="2.7.7.62" evidence="9"/>
<sequence>MGNGKVILVLGGARSGKSSFAEKLASTAPVDPKSGLLEISYIATAKRSDAEMTARIERHVLDRDTNANVPTTIASKFIPLLNASATSVKNISWKTIECQANLSQVSLPATASVVIVDCLTIWLSNWMGTLGWPADETIDDEAVAWADKVDVTARKEMNSFLDRMTSEGRTVILVANEVGLGMVPNGKISRYFRDTLGRVNQDIGRRKDTERVYWMVAGFGLDIKKMSQEATL</sequence>
<evidence type="ECO:0000256" key="8">
    <source>
        <dbReference type="ARBA" id="ARBA00012016"/>
    </source>
</evidence>
<comment type="caution">
    <text evidence="18">The sequence shown here is derived from an EMBL/GenBank/DDBJ whole genome shotgun (WGS) entry which is preliminary data.</text>
</comment>
<evidence type="ECO:0000256" key="10">
    <source>
        <dbReference type="ARBA" id="ARBA00022573"/>
    </source>
</evidence>
<dbReference type="EC" id="2.7.1.156" evidence="8"/>
<name>A0A507FIR7_9FUNG</name>
<dbReference type="GO" id="GO:0008820">
    <property type="term" value="F:cobinamide phosphate guanylyltransferase activity"/>
    <property type="evidence" value="ECO:0007669"/>
    <property type="project" value="UniProtKB-EC"/>
</dbReference>
<comment type="catalytic activity">
    <reaction evidence="1">
        <text>adenosylcob(III)inamide + ATP = adenosylcob(III)inamide phosphate + ADP + H(+)</text>
        <dbReference type="Rhea" id="RHEA:15769"/>
        <dbReference type="ChEBI" id="CHEBI:2480"/>
        <dbReference type="ChEBI" id="CHEBI:15378"/>
        <dbReference type="ChEBI" id="CHEBI:30616"/>
        <dbReference type="ChEBI" id="CHEBI:58502"/>
        <dbReference type="ChEBI" id="CHEBI:456216"/>
        <dbReference type="EC" id="2.7.1.156"/>
    </reaction>
</comment>
<comment type="similarity">
    <text evidence="7">Belongs to the CobU/CobP family.</text>
</comment>
<evidence type="ECO:0000256" key="1">
    <source>
        <dbReference type="ARBA" id="ARBA00000312"/>
    </source>
</evidence>
<dbReference type="STRING" id="246404.A0A507FIR7"/>
<evidence type="ECO:0000256" key="13">
    <source>
        <dbReference type="ARBA" id="ARBA00022777"/>
    </source>
</evidence>
<keyword evidence="15" id="KW-0342">GTP-binding</keyword>
<evidence type="ECO:0000256" key="7">
    <source>
        <dbReference type="ARBA" id="ARBA00007490"/>
    </source>
</evidence>
<comment type="catalytic activity">
    <reaction evidence="3">
        <text>adenosylcob(III)inamide + GTP = adenosylcob(III)inamide phosphate + GDP + H(+)</text>
        <dbReference type="Rhea" id="RHEA:15765"/>
        <dbReference type="ChEBI" id="CHEBI:2480"/>
        <dbReference type="ChEBI" id="CHEBI:15378"/>
        <dbReference type="ChEBI" id="CHEBI:37565"/>
        <dbReference type="ChEBI" id="CHEBI:58189"/>
        <dbReference type="ChEBI" id="CHEBI:58502"/>
        <dbReference type="EC" id="2.7.1.156"/>
    </reaction>
</comment>
<comment type="pathway">
    <text evidence="6">Cofactor biosynthesis; adenosylcobalamin biosynthesis; adenosylcobalamin from cob(II)yrinate a,c-diamide: step 5/7.</text>
</comment>
<comment type="function">
    <text evidence="4">Catalyzes ATP-dependent phosphorylation of adenosylcobinamide and addition of GMP to adenosylcobinamide phosphate.</text>
</comment>
<evidence type="ECO:0000256" key="3">
    <source>
        <dbReference type="ARBA" id="ARBA00001522"/>
    </source>
</evidence>
<evidence type="ECO:0000256" key="12">
    <source>
        <dbReference type="ARBA" id="ARBA00022741"/>
    </source>
</evidence>
<dbReference type="SUPFAM" id="SSF52540">
    <property type="entry name" value="P-loop containing nucleoside triphosphate hydrolases"/>
    <property type="match status" value="1"/>
</dbReference>
<protein>
    <recommendedName>
        <fullName evidence="16">Adenosylcobinamide kinase</fullName>
        <ecNumber evidence="8">2.7.1.156</ecNumber>
        <ecNumber evidence="9">2.7.7.62</ecNumber>
    </recommendedName>
    <alternativeName>
        <fullName evidence="17">Adenosylcobinamide-phosphate guanylyltransferase</fullName>
    </alternativeName>
</protein>
<dbReference type="Pfam" id="PF02283">
    <property type="entry name" value="CobU"/>
    <property type="match status" value="2"/>
</dbReference>
<dbReference type="PANTHER" id="PTHR34848">
    <property type="match status" value="1"/>
</dbReference>
<evidence type="ECO:0000256" key="9">
    <source>
        <dbReference type="ARBA" id="ARBA00012523"/>
    </source>
</evidence>
<dbReference type="CDD" id="cd00544">
    <property type="entry name" value="CobU"/>
    <property type="match status" value="1"/>
</dbReference>
<dbReference type="GO" id="GO:0005525">
    <property type="term" value="F:GTP binding"/>
    <property type="evidence" value="ECO:0007669"/>
    <property type="project" value="UniProtKB-KW"/>
</dbReference>
<evidence type="ECO:0000313" key="19">
    <source>
        <dbReference type="Proteomes" id="UP000320333"/>
    </source>
</evidence>
<proteinExistence type="inferred from homology"/>
<dbReference type="AlphaFoldDB" id="A0A507FIR7"/>
<evidence type="ECO:0000313" key="18">
    <source>
        <dbReference type="EMBL" id="TPX75600.1"/>
    </source>
</evidence>
<keyword evidence="19" id="KW-1185">Reference proteome</keyword>
<evidence type="ECO:0000256" key="14">
    <source>
        <dbReference type="ARBA" id="ARBA00022840"/>
    </source>
</evidence>
<gene>
    <name evidence="18" type="ORF">CcCBS67573_g03140</name>
</gene>
<accession>A0A507FIR7</accession>
<organism evidence="18 19">
    <name type="scientific">Chytriomyces confervae</name>
    <dbReference type="NCBI Taxonomy" id="246404"/>
    <lineage>
        <taxon>Eukaryota</taxon>
        <taxon>Fungi</taxon>
        <taxon>Fungi incertae sedis</taxon>
        <taxon>Chytridiomycota</taxon>
        <taxon>Chytridiomycota incertae sedis</taxon>
        <taxon>Chytridiomycetes</taxon>
        <taxon>Chytridiales</taxon>
        <taxon>Chytriomycetaceae</taxon>
        <taxon>Chytriomyces</taxon>
    </lineage>
</organism>
<dbReference type="PIRSF" id="PIRSF006135">
    <property type="entry name" value="CobU"/>
    <property type="match status" value="1"/>
</dbReference>
<keyword evidence="14" id="KW-0067">ATP-binding</keyword>
<comment type="pathway">
    <text evidence="5">Cofactor biosynthesis; adenosylcobalamin biosynthesis; adenosylcobalamin from cob(II)yrinate a,c-diamide: step 6/7.</text>
</comment>
<evidence type="ECO:0000256" key="6">
    <source>
        <dbReference type="ARBA" id="ARBA00005159"/>
    </source>
</evidence>
<evidence type="ECO:0000256" key="17">
    <source>
        <dbReference type="ARBA" id="ARBA00030571"/>
    </source>
</evidence>